<evidence type="ECO:0000256" key="2">
    <source>
        <dbReference type="ARBA" id="ARBA00022692"/>
    </source>
</evidence>
<evidence type="ECO:0000256" key="3">
    <source>
        <dbReference type="ARBA" id="ARBA00022989"/>
    </source>
</evidence>
<feature type="transmembrane region" description="Helical" evidence="6">
    <location>
        <begin position="97"/>
        <end position="119"/>
    </location>
</feature>
<evidence type="ECO:0000256" key="5">
    <source>
        <dbReference type="ARBA" id="ARBA00038359"/>
    </source>
</evidence>
<evidence type="ECO:0000256" key="4">
    <source>
        <dbReference type="ARBA" id="ARBA00023136"/>
    </source>
</evidence>
<dbReference type="AlphaFoldDB" id="A0A8H6GAE7"/>
<keyword evidence="2 6" id="KW-0812">Transmembrane</keyword>
<dbReference type="GO" id="GO:0016020">
    <property type="term" value="C:membrane"/>
    <property type="evidence" value="ECO:0007669"/>
    <property type="project" value="UniProtKB-SubCell"/>
</dbReference>
<reference evidence="8 9" key="1">
    <citation type="journal article" date="2020" name="bioRxiv">
        <title>A chromosome-scale genome assembly for the Fusarium oxysporum strain Fo5176 to establish a model Arabidopsis-fungal pathosystem.</title>
        <authorList>
            <person name="Fokkens L."/>
            <person name="Guo L."/>
            <person name="Dora S."/>
            <person name="Wang B."/>
            <person name="Ye K."/>
            <person name="Sanchez-Rodriguez C."/>
            <person name="Croll D."/>
        </authorList>
    </citation>
    <scope>NUCLEOTIDE SEQUENCE [LARGE SCALE GENOMIC DNA]</scope>
    <source>
        <strain evidence="8 9">Fo5176</strain>
    </source>
</reference>
<dbReference type="InterPro" id="IPR052337">
    <property type="entry name" value="SAT4-like"/>
</dbReference>
<comment type="subcellular location">
    <subcellularLocation>
        <location evidence="1">Membrane</location>
        <topology evidence="1">Multi-pass membrane protein</topology>
    </subcellularLocation>
</comment>
<keyword evidence="3 6" id="KW-1133">Transmembrane helix</keyword>
<comment type="caution">
    <text evidence="8">The sequence shown here is derived from an EMBL/GenBank/DDBJ whole genome shotgun (WGS) entry which is preliminary data.</text>
</comment>
<sequence length="292" mass="32467">MADASQAWHAVKPAGLAAALLAVTVLFTPMILVVVGLRIWVRVTHHCFGLEDWLMCIGATLNLVHNGVVIWGSFTGIGTPDSKLNTAMVMDGFKAVTFWQIFYISSSMFIKISICAQLLRVTDNKRIKMFLWGLIVIILWNVQMHRTLKIMANVVMGIGALASVATIIRLPYSPAYSQPSDQLYGIGNIILWTVVECSLGIIAGSMPMLRKLFKALRKDDSSYARGTDDINLVTIGQVRGKHHPIYDGDVRATVAAGEDRESDRDDESTRQIIRVTKEFEQISVIEKPRSQY</sequence>
<evidence type="ECO:0000313" key="9">
    <source>
        <dbReference type="Proteomes" id="UP000593570"/>
    </source>
</evidence>
<dbReference type="EMBL" id="JACDXP010000017">
    <property type="protein sequence ID" value="KAF6513810.1"/>
    <property type="molecule type" value="Genomic_DNA"/>
</dbReference>
<dbReference type="PANTHER" id="PTHR33048">
    <property type="entry name" value="PTH11-LIKE INTEGRAL MEMBRANE PROTEIN (AFU_ORTHOLOGUE AFUA_5G11245)"/>
    <property type="match status" value="1"/>
</dbReference>
<proteinExistence type="inferred from homology"/>
<evidence type="ECO:0000313" key="8">
    <source>
        <dbReference type="EMBL" id="KAF6513810.1"/>
    </source>
</evidence>
<protein>
    <recommendedName>
        <fullName evidence="7">Rhodopsin domain-containing protein</fullName>
    </recommendedName>
</protein>
<dbReference type="Proteomes" id="UP000593570">
    <property type="component" value="Unassembled WGS sequence"/>
</dbReference>
<feature type="transmembrane region" description="Helical" evidence="6">
    <location>
        <begin position="53"/>
        <end position="77"/>
    </location>
</feature>
<evidence type="ECO:0000256" key="1">
    <source>
        <dbReference type="ARBA" id="ARBA00004141"/>
    </source>
</evidence>
<comment type="similarity">
    <text evidence="5">Belongs to the SAT4 family.</text>
</comment>
<accession>A0A8H6GAE7</accession>
<feature type="transmembrane region" description="Helical" evidence="6">
    <location>
        <begin position="16"/>
        <end position="41"/>
    </location>
</feature>
<gene>
    <name evidence="8" type="ORF">HZS61_007135</name>
</gene>
<feature type="transmembrane region" description="Helical" evidence="6">
    <location>
        <begin position="150"/>
        <end position="169"/>
    </location>
</feature>
<evidence type="ECO:0000259" key="7">
    <source>
        <dbReference type="Pfam" id="PF20684"/>
    </source>
</evidence>
<name>A0A8H6GAE7_FUSOX</name>
<dbReference type="PANTHER" id="PTHR33048:SF96">
    <property type="entry name" value="INTEGRAL MEMBRANE PROTEIN"/>
    <property type="match status" value="1"/>
</dbReference>
<evidence type="ECO:0000256" key="6">
    <source>
        <dbReference type="SAM" id="Phobius"/>
    </source>
</evidence>
<organism evidence="8 9">
    <name type="scientific">Fusarium oxysporum f. sp. conglutinans</name>
    <dbReference type="NCBI Taxonomy" id="100902"/>
    <lineage>
        <taxon>Eukaryota</taxon>
        <taxon>Fungi</taxon>
        <taxon>Dikarya</taxon>
        <taxon>Ascomycota</taxon>
        <taxon>Pezizomycotina</taxon>
        <taxon>Sordariomycetes</taxon>
        <taxon>Hypocreomycetidae</taxon>
        <taxon>Hypocreales</taxon>
        <taxon>Nectriaceae</taxon>
        <taxon>Fusarium</taxon>
        <taxon>Fusarium oxysporum species complex</taxon>
    </lineage>
</organism>
<feature type="domain" description="Rhodopsin" evidence="7">
    <location>
        <begin position="138"/>
        <end position="214"/>
    </location>
</feature>
<keyword evidence="4 6" id="KW-0472">Membrane</keyword>
<feature type="transmembrane region" description="Helical" evidence="6">
    <location>
        <begin position="189"/>
        <end position="209"/>
    </location>
</feature>
<dbReference type="InterPro" id="IPR049326">
    <property type="entry name" value="Rhodopsin_dom_fungi"/>
</dbReference>
<dbReference type="Pfam" id="PF20684">
    <property type="entry name" value="Fung_rhodopsin"/>
    <property type="match status" value="1"/>
</dbReference>